<evidence type="ECO:0000256" key="3">
    <source>
        <dbReference type="ARBA" id="ARBA00022827"/>
    </source>
</evidence>
<gene>
    <name evidence="6" type="ORF">H0H81_009013</name>
</gene>
<keyword evidence="3" id="KW-0274">FAD</keyword>
<dbReference type="GO" id="GO:0005737">
    <property type="term" value="C:cytoplasm"/>
    <property type="evidence" value="ECO:0007669"/>
    <property type="project" value="TreeGrafter"/>
</dbReference>
<evidence type="ECO:0000256" key="2">
    <source>
        <dbReference type="ARBA" id="ARBA00022630"/>
    </source>
</evidence>
<comment type="similarity">
    <text evidence="1">Belongs to the FAD-dependent oxidoreductase family.</text>
</comment>
<evidence type="ECO:0000313" key="7">
    <source>
        <dbReference type="Proteomes" id="UP000717328"/>
    </source>
</evidence>
<organism evidence="6 7">
    <name type="scientific">Sphagnurus paluster</name>
    <dbReference type="NCBI Taxonomy" id="117069"/>
    <lineage>
        <taxon>Eukaryota</taxon>
        <taxon>Fungi</taxon>
        <taxon>Dikarya</taxon>
        <taxon>Basidiomycota</taxon>
        <taxon>Agaricomycotina</taxon>
        <taxon>Agaricomycetes</taxon>
        <taxon>Agaricomycetidae</taxon>
        <taxon>Agaricales</taxon>
        <taxon>Tricholomatineae</taxon>
        <taxon>Lyophyllaceae</taxon>
        <taxon>Sphagnurus</taxon>
    </lineage>
</organism>
<sequence length="381" mass="41295">MTSRQNVVIVGGGGAGSAIARSLSSTLDPTKYHLIVITARSYFLHLVGSVRAAVTPEGNFPEQVAISLDKLFVNSNGKIVHGEVTAISDDGTSGGYVTLVSGEEVPYLILVLAPGRHWDGPLAAPNTSPELNAWFNQWHSRFEKAKDILLVGGGAVGIGAYKQDVAIVHGGEYLLNDAYPVKYRKDIERHLRLRGVEVILGDIVPDKAEVGNVITRNGKRLSPDLIVSRLPMPRVLTFTIFRTQVSCRGPRPNNAFIKSSLGSQVLSSNGFVSVLPTFQIPGYGRIFAAGDIADLEEQKQLGKYITHSNIITANIQAIVNGQQTTKTHTLSRELIVITIGKNGGASYFGILWCLMFGNWISSLVKSRNLLVSRMRKALGHD</sequence>
<dbReference type="Proteomes" id="UP000717328">
    <property type="component" value="Unassembled WGS sequence"/>
</dbReference>
<evidence type="ECO:0000256" key="4">
    <source>
        <dbReference type="ARBA" id="ARBA00023002"/>
    </source>
</evidence>
<accession>A0A9P7K2Y3</accession>
<name>A0A9P7K2Y3_9AGAR</name>
<reference evidence="6" key="2">
    <citation type="submission" date="2021-10" db="EMBL/GenBank/DDBJ databases">
        <title>Phylogenomics reveals ancestral predisposition of the termite-cultivated fungus Termitomyces towards a domesticated lifestyle.</title>
        <authorList>
            <person name="Auxier B."/>
            <person name="Grum-Grzhimaylo A."/>
            <person name="Cardenas M.E."/>
            <person name="Lodge J.D."/>
            <person name="Laessoe T."/>
            <person name="Pedersen O."/>
            <person name="Smith M.E."/>
            <person name="Kuyper T.W."/>
            <person name="Franco-Molano E.A."/>
            <person name="Baroni T.J."/>
            <person name="Aanen D.K."/>
        </authorList>
    </citation>
    <scope>NUCLEOTIDE SEQUENCE</scope>
    <source>
        <strain evidence="6">D49</strain>
    </source>
</reference>
<dbReference type="GO" id="GO:0050660">
    <property type="term" value="F:flavin adenine dinucleotide binding"/>
    <property type="evidence" value="ECO:0007669"/>
    <property type="project" value="TreeGrafter"/>
</dbReference>
<dbReference type="GO" id="GO:0004174">
    <property type="term" value="F:electron-transferring-flavoprotein dehydrogenase activity"/>
    <property type="evidence" value="ECO:0007669"/>
    <property type="project" value="TreeGrafter"/>
</dbReference>
<dbReference type="InterPro" id="IPR036188">
    <property type="entry name" value="FAD/NAD-bd_sf"/>
</dbReference>
<protein>
    <recommendedName>
        <fullName evidence="5">FAD/NAD(P)-binding domain-containing protein</fullName>
    </recommendedName>
</protein>
<evidence type="ECO:0000256" key="1">
    <source>
        <dbReference type="ARBA" id="ARBA00006442"/>
    </source>
</evidence>
<dbReference type="AlphaFoldDB" id="A0A9P7K2Y3"/>
<evidence type="ECO:0000259" key="5">
    <source>
        <dbReference type="Pfam" id="PF07992"/>
    </source>
</evidence>
<reference evidence="6" key="1">
    <citation type="submission" date="2021-02" db="EMBL/GenBank/DDBJ databases">
        <authorList>
            <person name="Nieuwenhuis M."/>
            <person name="Van De Peppel L.J.J."/>
        </authorList>
    </citation>
    <scope>NUCLEOTIDE SEQUENCE</scope>
    <source>
        <strain evidence="6">D49</strain>
    </source>
</reference>
<dbReference type="InterPro" id="IPR023753">
    <property type="entry name" value="FAD/NAD-binding_dom"/>
</dbReference>
<keyword evidence="4" id="KW-0560">Oxidoreductase</keyword>
<keyword evidence="2" id="KW-0285">Flavoprotein</keyword>
<evidence type="ECO:0000313" key="6">
    <source>
        <dbReference type="EMBL" id="KAG5636131.1"/>
    </source>
</evidence>
<comment type="caution">
    <text evidence="6">The sequence shown here is derived from an EMBL/GenBank/DDBJ whole genome shotgun (WGS) entry which is preliminary data.</text>
</comment>
<dbReference type="Gene3D" id="3.50.50.100">
    <property type="match status" value="2"/>
</dbReference>
<proteinExistence type="inferred from homology"/>
<keyword evidence="7" id="KW-1185">Reference proteome</keyword>
<dbReference type="PANTHER" id="PTHR43735">
    <property type="entry name" value="APOPTOSIS-INDUCING FACTOR 1"/>
    <property type="match status" value="1"/>
</dbReference>
<dbReference type="SUPFAM" id="SSF51905">
    <property type="entry name" value="FAD/NAD(P)-binding domain"/>
    <property type="match status" value="2"/>
</dbReference>
<feature type="domain" description="FAD/NAD(P)-binding" evidence="5">
    <location>
        <begin position="6"/>
        <end position="298"/>
    </location>
</feature>
<dbReference type="PANTHER" id="PTHR43735:SF3">
    <property type="entry name" value="FERROPTOSIS SUPPRESSOR PROTEIN 1"/>
    <property type="match status" value="1"/>
</dbReference>
<dbReference type="OrthoDB" id="202203at2759"/>
<dbReference type="EMBL" id="JABCKI010005971">
    <property type="protein sequence ID" value="KAG5636131.1"/>
    <property type="molecule type" value="Genomic_DNA"/>
</dbReference>
<dbReference type="Pfam" id="PF07992">
    <property type="entry name" value="Pyr_redox_2"/>
    <property type="match status" value="1"/>
</dbReference>